<name>A0ABT0YIJ3_9ACTN</name>
<sequence length="118" mass="12597">MTKGDVMTGASVDVDTQADGTLVLHPRGLLAADHAVDLRRTLVQAIRHDRPLRLVLHLADIDGLDAINLGTIAASCQLGDDHHVAVFLDFASAELADQLLAAGVPTSRLRHIGRKPQL</sequence>
<organism evidence="1 2">
    <name type="scientific">Paractinoplanes hotanensis</name>
    <dbReference type="NCBI Taxonomy" id="2906497"/>
    <lineage>
        <taxon>Bacteria</taxon>
        <taxon>Bacillati</taxon>
        <taxon>Actinomycetota</taxon>
        <taxon>Actinomycetes</taxon>
        <taxon>Micromonosporales</taxon>
        <taxon>Micromonosporaceae</taxon>
        <taxon>Paractinoplanes</taxon>
    </lineage>
</organism>
<dbReference type="InterPro" id="IPR036513">
    <property type="entry name" value="STAS_dom_sf"/>
</dbReference>
<evidence type="ECO:0000313" key="2">
    <source>
        <dbReference type="Proteomes" id="UP001523216"/>
    </source>
</evidence>
<proteinExistence type="predicted"/>
<dbReference type="RefSeq" id="WP_251804803.1">
    <property type="nucleotide sequence ID" value="NZ_JAMQOL010000093.1"/>
</dbReference>
<reference evidence="1 2" key="1">
    <citation type="submission" date="2022-06" db="EMBL/GenBank/DDBJ databases">
        <title>Actinoplanes abujensis sp. nov., isolated from Nigerian arid soil.</title>
        <authorList>
            <person name="Ding P."/>
        </authorList>
    </citation>
    <scope>NUCLEOTIDE SEQUENCE [LARGE SCALE GENOMIC DNA]</scope>
    <source>
        <strain evidence="2">TRM88002</strain>
    </source>
</reference>
<evidence type="ECO:0000313" key="1">
    <source>
        <dbReference type="EMBL" id="MCM4085069.1"/>
    </source>
</evidence>
<dbReference type="Proteomes" id="UP001523216">
    <property type="component" value="Unassembled WGS sequence"/>
</dbReference>
<dbReference type="EMBL" id="JAMQOL010000093">
    <property type="protein sequence ID" value="MCM4085069.1"/>
    <property type="molecule type" value="Genomic_DNA"/>
</dbReference>
<accession>A0ABT0YIJ3</accession>
<keyword evidence="2" id="KW-1185">Reference proteome</keyword>
<evidence type="ECO:0008006" key="3">
    <source>
        <dbReference type="Google" id="ProtNLM"/>
    </source>
</evidence>
<gene>
    <name evidence="1" type="ORF">LXN57_46840</name>
</gene>
<comment type="caution">
    <text evidence="1">The sequence shown here is derived from an EMBL/GenBank/DDBJ whole genome shotgun (WGS) entry which is preliminary data.</text>
</comment>
<dbReference type="Gene3D" id="3.30.750.24">
    <property type="entry name" value="STAS domain"/>
    <property type="match status" value="1"/>
</dbReference>
<dbReference type="SUPFAM" id="SSF52091">
    <property type="entry name" value="SpoIIaa-like"/>
    <property type="match status" value="1"/>
</dbReference>
<protein>
    <recommendedName>
        <fullName evidence="3">STAS domain-containing protein</fullName>
    </recommendedName>
</protein>